<accession>A0A336LY64</accession>
<dbReference type="OMA" id="FSHACTL"/>
<dbReference type="AlphaFoldDB" id="A0A336LY64"/>
<dbReference type="VEuPathDB" id="VectorBase:CSON004928"/>
<reference evidence="3" key="1">
    <citation type="submission" date="2018-07" db="EMBL/GenBank/DDBJ databases">
        <authorList>
            <person name="Quirk P.G."/>
            <person name="Krulwich T.A."/>
        </authorList>
    </citation>
    <scope>NUCLEOTIDE SEQUENCE</scope>
</reference>
<dbReference type="GO" id="GO:0016020">
    <property type="term" value="C:membrane"/>
    <property type="evidence" value="ECO:0007669"/>
    <property type="project" value="TreeGrafter"/>
</dbReference>
<dbReference type="InterPro" id="IPR036497">
    <property type="entry name" value="GLTP_sf"/>
</dbReference>
<dbReference type="Gene3D" id="1.10.3520.10">
    <property type="entry name" value="Glycolipid transfer protein"/>
    <property type="match status" value="1"/>
</dbReference>
<dbReference type="GO" id="GO:0005829">
    <property type="term" value="C:cytosol"/>
    <property type="evidence" value="ECO:0007669"/>
    <property type="project" value="TreeGrafter"/>
</dbReference>
<dbReference type="InterPro" id="IPR014830">
    <property type="entry name" value="Glycolipid_transfer_prot_dom"/>
</dbReference>
<name>A0A336LY64_CULSO</name>
<evidence type="ECO:0000256" key="1">
    <source>
        <dbReference type="ARBA" id="ARBA00007148"/>
    </source>
</evidence>
<feature type="domain" description="Glycolipid transfer protein" evidence="2">
    <location>
        <begin position="26"/>
        <end position="169"/>
    </location>
</feature>
<dbReference type="PANTHER" id="PTHR10219">
    <property type="entry name" value="GLYCOLIPID TRANSFER PROTEIN-RELATED"/>
    <property type="match status" value="1"/>
</dbReference>
<dbReference type="GO" id="GO:1902388">
    <property type="term" value="F:ceramide 1-phosphate transfer activity"/>
    <property type="evidence" value="ECO:0007669"/>
    <property type="project" value="TreeGrafter"/>
</dbReference>
<protein>
    <submittedName>
        <fullName evidence="3">CSON004928 protein</fullName>
    </submittedName>
</protein>
<gene>
    <name evidence="3" type="primary">CSON004928</name>
</gene>
<dbReference type="EMBL" id="UFQT01000200">
    <property type="protein sequence ID" value="SSX21613.1"/>
    <property type="molecule type" value="Genomic_DNA"/>
</dbReference>
<evidence type="ECO:0000313" key="3">
    <source>
        <dbReference type="EMBL" id="SSX21613.1"/>
    </source>
</evidence>
<dbReference type="FunFam" id="1.10.3520.10:FF:000002">
    <property type="entry name" value="Ceramide-1-phosphate transfer protein"/>
    <property type="match status" value="1"/>
</dbReference>
<dbReference type="SUPFAM" id="SSF110004">
    <property type="entry name" value="Glycolipid transfer protein, GLTP"/>
    <property type="match status" value="1"/>
</dbReference>
<dbReference type="Pfam" id="PF08718">
    <property type="entry name" value="GLTP"/>
    <property type="match status" value="1"/>
</dbReference>
<dbReference type="GO" id="GO:1902387">
    <property type="term" value="F:ceramide 1-phosphate binding"/>
    <property type="evidence" value="ECO:0007669"/>
    <property type="project" value="TreeGrafter"/>
</dbReference>
<evidence type="ECO:0000259" key="2">
    <source>
        <dbReference type="Pfam" id="PF08718"/>
    </source>
</evidence>
<sequence>MSIEKFDLAKVQQFFEESLFEDEDVKIDAYITAYLELYKFFTAMGSVFGFVSSDIKSKVDILEELRKTDIEKYFSVKSMMDHERDTDLLEKKHFVSGSRTLLRLHRGLDFLRDFLRRLSELDGEENTCAACRLAYNETLAHFHPWLIQKGALMAMYAMPTKNNLLNRVCADPEKAVLILPDMLQVTDQVYDRVHALYTVYDLHGLS</sequence>
<comment type="similarity">
    <text evidence="1">Belongs to the GLTP family.</text>
</comment>
<dbReference type="PANTHER" id="PTHR10219:SF43">
    <property type="entry name" value="GLYCOLIPID TRANSFER PROTEIN DOMAIN-CONTAINING PROTEIN"/>
    <property type="match status" value="1"/>
</dbReference>
<proteinExistence type="inferred from homology"/>
<organism evidence="3">
    <name type="scientific">Culicoides sonorensis</name>
    <name type="common">Biting midge</name>
    <dbReference type="NCBI Taxonomy" id="179676"/>
    <lineage>
        <taxon>Eukaryota</taxon>
        <taxon>Metazoa</taxon>
        <taxon>Ecdysozoa</taxon>
        <taxon>Arthropoda</taxon>
        <taxon>Hexapoda</taxon>
        <taxon>Insecta</taxon>
        <taxon>Pterygota</taxon>
        <taxon>Neoptera</taxon>
        <taxon>Endopterygota</taxon>
        <taxon>Diptera</taxon>
        <taxon>Nematocera</taxon>
        <taxon>Chironomoidea</taxon>
        <taxon>Ceratopogonidae</taxon>
        <taxon>Ceratopogoninae</taxon>
        <taxon>Culicoides</taxon>
        <taxon>Monoculicoides</taxon>
    </lineage>
</organism>
<dbReference type="GO" id="GO:0032691">
    <property type="term" value="P:negative regulation of interleukin-1 beta production"/>
    <property type="evidence" value="ECO:0007669"/>
    <property type="project" value="UniProtKB-ARBA"/>
</dbReference>